<protein>
    <recommendedName>
        <fullName evidence="4">Tetratricopeptide repeat protein</fullName>
    </recommendedName>
</protein>
<keyword evidence="3" id="KW-1185">Reference proteome</keyword>
<dbReference type="RefSeq" id="WP_135836778.1">
    <property type="nucleotide sequence ID" value="NZ_SRPE01000014.1"/>
</dbReference>
<proteinExistence type="predicted"/>
<evidence type="ECO:0008006" key="4">
    <source>
        <dbReference type="Google" id="ProtNLM"/>
    </source>
</evidence>
<dbReference type="OrthoDB" id="1416853at2"/>
<reference evidence="2 3" key="1">
    <citation type="submission" date="2019-03" db="EMBL/GenBank/DDBJ databases">
        <title>Empedobacter tilapiae sp. nov., isolated from an intestine of Nile tilapia Oreochromis niloticus.</title>
        <authorList>
            <person name="Kim Y.-O."/>
            <person name="Yoon J.-H."/>
        </authorList>
    </citation>
    <scope>NUCLEOTIDE SEQUENCE [LARGE SCALE GENOMIC DNA]</scope>
    <source>
        <strain evidence="2 3">MRS2</strain>
    </source>
</reference>
<evidence type="ECO:0000313" key="2">
    <source>
        <dbReference type="EMBL" id="TGN22532.1"/>
    </source>
</evidence>
<gene>
    <name evidence="2" type="ORF">E4J94_15925</name>
</gene>
<feature type="signal peptide" evidence="1">
    <location>
        <begin position="1"/>
        <end position="19"/>
    </location>
</feature>
<keyword evidence="1" id="KW-0732">Signal</keyword>
<dbReference type="EMBL" id="SRPE01000014">
    <property type="protein sequence ID" value="TGN22532.1"/>
    <property type="molecule type" value="Genomic_DNA"/>
</dbReference>
<dbReference type="AlphaFoldDB" id="A0A4Z1BDL7"/>
<accession>A0A4Z1BDL7</accession>
<evidence type="ECO:0000313" key="3">
    <source>
        <dbReference type="Proteomes" id="UP000297998"/>
    </source>
</evidence>
<dbReference type="Proteomes" id="UP000297998">
    <property type="component" value="Unassembled WGS sequence"/>
</dbReference>
<sequence>MKQFLQILIFLCVATVANAQSSLEAKMAYQMAEEKFDAKQYTEALDYLEKAETALGSTNPPMLFLKVMITNQIVTVKESTDNYRKLEKAIADFDKHKDKNALGEDKQMDVYRIKMDLDKRKNAYEKEANRTADLKKQYNEMVYRLAAEFPKTEVTVRNLIESVPSTWARPKWGSGWDTRIKDRDYERFVKWGKVSLTTSYEDTQGKLCLEEIKTHNPGEDRIKGYEVRKKIKYYDKPKNNISRDLTIDEICEVLKITPQQWSDFTSGIKPLITKDTDPYGYWVTLTLSEKDPDGKYKYFQMYIYEKTWGYSYEEMRIDIFENTL</sequence>
<name>A0A4Z1BDL7_9FLAO</name>
<comment type="caution">
    <text evidence="2">The sequence shown here is derived from an EMBL/GenBank/DDBJ whole genome shotgun (WGS) entry which is preliminary data.</text>
</comment>
<evidence type="ECO:0000256" key="1">
    <source>
        <dbReference type="SAM" id="SignalP"/>
    </source>
</evidence>
<organism evidence="2 3">
    <name type="scientific">Empedobacter tilapiae</name>
    <dbReference type="NCBI Taxonomy" id="2491114"/>
    <lineage>
        <taxon>Bacteria</taxon>
        <taxon>Pseudomonadati</taxon>
        <taxon>Bacteroidota</taxon>
        <taxon>Flavobacteriia</taxon>
        <taxon>Flavobacteriales</taxon>
        <taxon>Weeksellaceae</taxon>
        <taxon>Empedobacter</taxon>
    </lineage>
</organism>
<feature type="chain" id="PRO_5021291700" description="Tetratricopeptide repeat protein" evidence="1">
    <location>
        <begin position="20"/>
        <end position="324"/>
    </location>
</feature>